<feature type="domain" description="N-acetyltransferase" evidence="1">
    <location>
        <begin position="16"/>
        <end position="169"/>
    </location>
</feature>
<protein>
    <submittedName>
        <fullName evidence="2">Acetyltransferase</fullName>
    </submittedName>
</protein>
<evidence type="ECO:0000313" key="2">
    <source>
        <dbReference type="EMBL" id="KCV83140.1"/>
    </source>
</evidence>
<dbReference type="OrthoDB" id="9789081at2"/>
<dbReference type="STRING" id="1461693.ATO10_00225"/>
<dbReference type="Gene3D" id="3.40.630.30">
    <property type="match status" value="1"/>
</dbReference>
<sequence>MSRVTCFFRVTRAGPLRVRFGRSSDSDAAWALLYNAVQTGAASQYTQRERNAWAPSPTPPDTWQRTFLTGTCLVATNMVGRMQGFMTLGEDAYLDLAYVAPRQMGKGVAGFLYERIEIAARNQGFAQLSTEASHLAKPFFQRQGWQVTARQDVIRNGVALTNFRMSKTL</sequence>
<evidence type="ECO:0000313" key="3">
    <source>
        <dbReference type="Proteomes" id="UP000024836"/>
    </source>
</evidence>
<dbReference type="Pfam" id="PF13673">
    <property type="entry name" value="Acetyltransf_10"/>
    <property type="match status" value="1"/>
</dbReference>
<proteinExistence type="predicted"/>
<dbReference type="InterPro" id="IPR016181">
    <property type="entry name" value="Acyl_CoA_acyltransferase"/>
</dbReference>
<dbReference type="AlphaFoldDB" id="A0A058ZPI7"/>
<dbReference type="eggNOG" id="COG1247">
    <property type="taxonomic scope" value="Bacteria"/>
</dbReference>
<dbReference type="EMBL" id="AQQY01000001">
    <property type="protein sequence ID" value="KCV83140.1"/>
    <property type="molecule type" value="Genomic_DNA"/>
</dbReference>
<keyword evidence="2" id="KW-0808">Transferase</keyword>
<dbReference type="PROSITE" id="PS51186">
    <property type="entry name" value="GNAT"/>
    <property type="match status" value="1"/>
</dbReference>
<dbReference type="SUPFAM" id="SSF55729">
    <property type="entry name" value="Acyl-CoA N-acyltransferases (Nat)"/>
    <property type="match status" value="1"/>
</dbReference>
<name>A0A058ZPI7_9RHOB</name>
<dbReference type="InterPro" id="IPR000182">
    <property type="entry name" value="GNAT_dom"/>
</dbReference>
<dbReference type="RefSeq" id="WP_051597858.1">
    <property type="nucleotide sequence ID" value="NZ_AQQY01000001.1"/>
</dbReference>
<evidence type="ECO:0000259" key="1">
    <source>
        <dbReference type="PROSITE" id="PS51186"/>
    </source>
</evidence>
<dbReference type="GO" id="GO:0016747">
    <property type="term" value="F:acyltransferase activity, transferring groups other than amino-acyl groups"/>
    <property type="evidence" value="ECO:0007669"/>
    <property type="project" value="InterPro"/>
</dbReference>
<dbReference type="Proteomes" id="UP000024836">
    <property type="component" value="Unassembled WGS sequence"/>
</dbReference>
<dbReference type="PANTHER" id="PTHR43451">
    <property type="entry name" value="ACETYLTRANSFERASE (GNAT) FAMILY PROTEIN"/>
    <property type="match status" value="1"/>
</dbReference>
<keyword evidence="3" id="KW-1185">Reference proteome</keyword>
<accession>A0A058ZPI7</accession>
<dbReference type="PANTHER" id="PTHR43451:SF1">
    <property type="entry name" value="ACETYLTRANSFERASE"/>
    <property type="match status" value="1"/>
</dbReference>
<comment type="caution">
    <text evidence="2">The sequence shown here is derived from an EMBL/GenBank/DDBJ whole genome shotgun (WGS) entry which is preliminary data.</text>
</comment>
<organism evidence="2 3">
    <name type="scientific">Actibacterium atlanticum</name>
    <dbReference type="NCBI Taxonomy" id="1461693"/>
    <lineage>
        <taxon>Bacteria</taxon>
        <taxon>Pseudomonadati</taxon>
        <taxon>Pseudomonadota</taxon>
        <taxon>Alphaproteobacteria</taxon>
        <taxon>Rhodobacterales</taxon>
        <taxon>Roseobacteraceae</taxon>
        <taxon>Actibacterium</taxon>
    </lineage>
</organism>
<dbReference type="InterPro" id="IPR052564">
    <property type="entry name" value="N-acetyltrans/Recomb-assoc"/>
</dbReference>
<reference evidence="2 3" key="1">
    <citation type="submission" date="2013-04" db="EMBL/GenBank/DDBJ databases">
        <title>Shimia sp. 22II-S11-Z10 Genome Sequencing.</title>
        <authorList>
            <person name="Lai Q."/>
            <person name="Li G."/>
            <person name="Shao Z."/>
        </authorList>
    </citation>
    <scope>NUCLEOTIDE SEQUENCE [LARGE SCALE GENOMIC DNA]</scope>
    <source>
        <strain evidence="3">22II-S11-Z10</strain>
    </source>
</reference>
<gene>
    <name evidence="2" type="ORF">ATO10_00225</name>
</gene>